<dbReference type="STRING" id="1123062.SAMN02745775_112123"/>
<dbReference type="Pfam" id="PF08770">
    <property type="entry name" value="SoxZ"/>
    <property type="match status" value="1"/>
</dbReference>
<reference evidence="2 3" key="1">
    <citation type="submission" date="2016-10" db="EMBL/GenBank/DDBJ databases">
        <authorList>
            <person name="de Groot N.N."/>
        </authorList>
    </citation>
    <scope>NUCLEOTIDE SEQUENCE [LARGE SCALE GENOMIC DNA]</scope>
    <source>
        <strain evidence="2 3">DSM 19981</strain>
    </source>
</reference>
<feature type="domain" description="Sulphur oxidation protein SoxZ" evidence="1">
    <location>
        <begin position="9"/>
        <end position="100"/>
    </location>
</feature>
<dbReference type="InterPro" id="IPR013783">
    <property type="entry name" value="Ig-like_fold"/>
</dbReference>
<accession>A0A1I4DTY1</accession>
<evidence type="ECO:0000313" key="3">
    <source>
        <dbReference type="Proteomes" id="UP000199473"/>
    </source>
</evidence>
<dbReference type="RefSeq" id="WP_092962372.1">
    <property type="nucleotide sequence ID" value="NZ_FOSQ01000012.1"/>
</dbReference>
<dbReference type="SUPFAM" id="SSF81296">
    <property type="entry name" value="E set domains"/>
    <property type="match status" value="1"/>
</dbReference>
<gene>
    <name evidence="2" type="ORF">SAMN02745775_112123</name>
</gene>
<dbReference type="InterPro" id="IPR014880">
    <property type="entry name" value="SoxZ_dom"/>
</dbReference>
<dbReference type="InterPro" id="IPR014756">
    <property type="entry name" value="Ig_E-set"/>
</dbReference>
<keyword evidence="3" id="KW-1185">Reference proteome</keyword>
<dbReference type="EMBL" id="FOSQ01000012">
    <property type="protein sequence ID" value="SFK96855.1"/>
    <property type="molecule type" value="Genomic_DNA"/>
</dbReference>
<evidence type="ECO:0000259" key="1">
    <source>
        <dbReference type="Pfam" id="PF08770"/>
    </source>
</evidence>
<dbReference type="AlphaFoldDB" id="A0A1I4DTY1"/>
<dbReference type="OrthoDB" id="9795530at2"/>
<protein>
    <submittedName>
        <fullName evidence="2">Sulfur compound chelating protein SoxZ</fullName>
    </submittedName>
</protein>
<name>A0A1I4DTY1_9PROT</name>
<evidence type="ECO:0000313" key="2">
    <source>
        <dbReference type="EMBL" id="SFK96855.1"/>
    </source>
</evidence>
<organism evidence="2 3">
    <name type="scientific">Falsiroseomonas stagni DSM 19981</name>
    <dbReference type="NCBI Taxonomy" id="1123062"/>
    <lineage>
        <taxon>Bacteria</taxon>
        <taxon>Pseudomonadati</taxon>
        <taxon>Pseudomonadota</taxon>
        <taxon>Alphaproteobacteria</taxon>
        <taxon>Acetobacterales</taxon>
        <taxon>Roseomonadaceae</taxon>
        <taxon>Falsiroseomonas</taxon>
    </lineage>
</organism>
<dbReference type="Proteomes" id="UP000199473">
    <property type="component" value="Unassembled WGS sequence"/>
</dbReference>
<dbReference type="NCBIfam" id="TIGR04490">
    <property type="entry name" value="SoxZ_true"/>
    <property type="match status" value="1"/>
</dbReference>
<dbReference type="Gene3D" id="2.60.40.10">
    <property type="entry name" value="Immunoglobulins"/>
    <property type="match status" value="1"/>
</dbReference>
<sequence length="106" mass="11611">MARVLINVPRSARRGDVITIRTLIQHTMETGYRPNAQGDVMPRDIIRRFTCTYDGAVVFSAELSPAIAANPFLSFTTVATSSGTVTMTWEGDNGFAQTETRAIEVT</sequence>
<proteinExistence type="predicted"/>
<dbReference type="InterPro" id="IPR030995">
    <property type="entry name" value="SoxZ"/>
</dbReference>